<dbReference type="RefSeq" id="WP_051569989.1">
    <property type="nucleotide sequence ID" value="NZ_KK073874.1"/>
</dbReference>
<evidence type="ECO:0000256" key="5">
    <source>
        <dbReference type="ARBA" id="ARBA00022927"/>
    </source>
</evidence>
<dbReference type="PANTHER" id="PTHR34982:SF1">
    <property type="entry name" value="FLAGELLAR ASSEMBLY PROTEIN FLIH"/>
    <property type="match status" value="1"/>
</dbReference>
<dbReference type="HOGENOM" id="CLU_103308_0_0_11"/>
<feature type="domain" description="Flagellar assembly protein FliH/Type III secretion system HrpE" evidence="8">
    <location>
        <begin position="100"/>
        <end position="222"/>
    </location>
</feature>
<evidence type="ECO:0000256" key="2">
    <source>
        <dbReference type="ARBA" id="ARBA00006602"/>
    </source>
</evidence>
<evidence type="ECO:0000256" key="3">
    <source>
        <dbReference type="ARBA" id="ARBA00022448"/>
    </source>
</evidence>
<keyword evidence="9" id="KW-0966">Cell projection</keyword>
<dbReference type="PANTHER" id="PTHR34982">
    <property type="entry name" value="YOP PROTEINS TRANSLOCATION PROTEIN L"/>
    <property type="match status" value="1"/>
</dbReference>
<keyword evidence="9" id="KW-0969">Cilium</keyword>
<comment type="caution">
    <text evidence="9">The sequence shown here is derived from an EMBL/GenBank/DDBJ whole genome shotgun (WGS) entry which is preliminary data.</text>
</comment>
<dbReference type="EMBL" id="JFBT01000001">
    <property type="protein sequence ID" value="EXG80976.1"/>
    <property type="molecule type" value="Genomic_DNA"/>
</dbReference>
<organism evidence="9 10">
    <name type="scientific">Cryptosporangium arvum DSM 44712</name>
    <dbReference type="NCBI Taxonomy" id="927661"/>
    <lineage>
        <taxon>Bacteria</taxon>
        <taxon>Bacillati</taxon>
        <taxon>Actinomycetota</taxon>
        <taxon>Actinomycetes</taxon>
        <taxon>Cryptosporangiales</taxon>
        <taxon>Cryptosporangiaceae</taxon>
        <taxon>Cryptosporangium</taxon>
    </lineage>
</organism>
<evidence type="ECO:0000313" key="9">
    <source>
        <dbReference type="EMBL" id="EXG80976.1"/>
    </source>
</evidence>
<evidence type="ECO:0000256" key="1">
    <source>
        <dbReference type="ARBA" id="ARBA00003041"/>
    </source>
</evidence>
<keyword evidence="6" id="KW-1006">Bacterial flagellum protein export</keyword>
<sequence>MSSSPDPTATGVLRGAAADVAVSASFDTNLGRAGGRVPRVPAVDAELTAAKEAAKAAGFAAGWAEGRRAAKLEAEAARRLAEEETQRFDQARQAGLQRALQTVAAAANALEQRAAPSAMELENELVSAAFVLAEAVLGRELALADSPGRDAVARALELVPVGRPVLVRVNPADHATLTAEADHEGPLVIDGRTVTLEPDASLASGDAIAESDATVVDARLSAALLRVGEALGMVDATDQPW</sequence>
<proteinExistence type="inferred from homology"/>
<name>A0A011AG23_9ACTN</name>
<keyword evidence="10" id="KW-1185">Reference proteome</keyword>
<protein>
    <submittedName>
        <fullName evidence="9">Flagellar biosynthesis/type III secretory pathway protein</fullName>
    </submittedName>
</protein>
<reference evidence="9 10" key="1">
    <citation type="submission" date="2013-07" db="EMBL/GenBank/DDBJ databases">
        <authorList>
            <consortium name="DOE Joint Genome Institute"/>
            <person name="Eisen J."/>
            <person name="Huntemann M."/>
            <person name="Han J."/>
            <person name="Chen A."/>
            <person name="Kyrpides N."/>
            <person name="Mavromatis K."/>
            <person name="Markowitz V."/>
            <person name="Palaniappan K."/>
            <person name="Ivanova N."/>
            <person name="Schaumberg A."/>
            <person name="Pati A."/>
            <person name="Liolios K."/>
            <person name="Nordberg H.P."/>
            <person name="Cantor M.N."/>
            <person name="Hua S.X."/>
            <person name="Woyke T."/>
        </authorList>
    </citation>
    <scope>NUCLEOTIDE SEQUENCE [LARGE SCALE GENOMIC DNA]</scope>
    <source>
        <strain evidence="9 10">DSM 44712</strain>
    </source>
</reference>
<keyword evidence="3" id="KW-0813">Transport</keyword>
<keyword evidence="5" id="KW-0653">Protein transport</keyword>
<dbReference type="OrthoDB" id="5185836at2"/>
<keyword evidence="4" id="KW-1005">Bacterial flagellum biogenesis</keyword>
<dbReference type="PATRIC" id="fig|927661.3.peg.2036"/>
<evidence type="ECO:0000259" key="8">
    <source>
        <dbReference type="Pfam" id="PF02108"/>
    </source>
</evidence>
<feature type="coiled-coil region" evidence="7">
    <location>
        <begin position="67"/>
        <end position="94"/>
    </location>
</feature>
<dbReference type="Pfam" id="PF02108">
    <property type="entry name" value="FliH"/>
    <property type="match status" value="1"/>
</dbReference>
<dbReference type="Proteomes" id="UP000021053">
    <property type="component" value="Unassembled WGS sequence"/>
</dbReference>
<evidence type="ECO:0000256" key="4">
    <source>
        <dbReference type="ARBA" id="ARBA00022795"/>
    </source>
</evidence>
<evidence type="ECO:0000256" key="6">
    <source>
        <dbReference type="ARBA" id="ARBA00023225"/>
    </source>
</evidence>
<dbReference type="GO" id="GO:0044781">
    <property type="term" value="P:bacterial-type flagellum organization"/>
    <property type="evidence" value="ECO:0007669"/>
    <property type="project" value="UniProtKB-KW"/>
</dbReference>
<comment type="function">
    <text evidence="1">Needed for flagellar regrowth and assembly.</text>
</comment>
<comment type="similarity">
    <text evidence="2">Belongs to the FliH family.</text>
</comment>
<evidence type="ECO:0000256" key="7">
    <source>
        <dbReference type="SAM" id="Coils"/>
    </source>
</evidence>
<accession>A0A011AG23</accession>
<gene>
    <name evidence="9" type="ORF">CryarDRAFT_2071</name>
</gene>
<dbReference type="GO" id="GO:0005829">
    <property type="term" value="C:cytosol"/>
    <property type="evidence" value="ECO:0007669"/>
    <property type="project" value="TreeGrafter"/>
</dbReference>
<dbReference type="AlphaFoldDB" id="A0A011AG23"/>
<dbReference type="InterPro" id="IPR018035">
    <property type="entry name" value="Flagellar_FliH/T3SS_HrpE"/>
</dbReference>
<dbReference type="InterPro" id="IPR051472">
    <property type="entry name" value="T3SS_Stator/FliH"/>
</dbReference>
<keyword evidence="7" id="KW-0175">Coiled coil</keyword>
<evidence type="ECO:0000313" key="10">
    <source>
        <dbReference type="Proteomes" id="UP000021053"/>
    </source>
</evidence>
<keyword evidence="9" id="KW-0282">Flagellum</keyword>
<dbReference type="GO" id="GO:0015031">
    <property type="term" value="P:protein transport"/>
    <property type="evidence" value="ECO:0007669"/>
    <property type="project" value="UniProtKB-KW"/>
</dbReference>